<name>A0A7W6C9G6_9HYPH</name>
<dbReference type="AlphaFoldDB" id="A0A7W6C9G6"/>
<feature type="transmembrane region" description="Helical" evidence="5">
    <location>
        <begin position="22"/>
        <end position="42"/>
    </location>
</feature>
<evidence type="ECO:0000256" key="2">
    <source>
        <dbReference type="ARBA" id="ARBA00022692"/>
    </source>
</evidence>
<feature type="transmembrane region" description="Helical" evidence="5">
    <location>
        <begin position="336"/>
        <end position="360"/>
    </location>
</feature>
<evidence type="ECO:0000256" key="4">
    <source>
        <dbReference type="ARBA" id="ARBA00023136"/>
    </source>
</evidence>
<dbReference type="InterPro" id="IPR051788">
    <property type="entry name" value="MFS_Transporter"/>
</dbReference>
<protein>
    <submittedName>
        <fullName evidence="7">Fucose permease</fullName>
    </submittedName>
</protein>
<accession>A0A7W6C9G6</accession>
<organism evidence="7 8">
    <name type="scientific">Rhizobium skierniewicense</name>
    <dbReference type="NCBI Taxonomy" id="984260"/>
    <lineage>
        <taxon>Bacteria</taxon>
        <taxon>Pseudomonadati</taxon>
        <taxon>Pseudomonadota</taxon>
        <taxon>Alphaproteobacteria</taxon>
        <taxon>Hyphomicrobiales</taxon>
        <taxon>Rhizobiaceae</taxon>
        <taxon>Rhizobium/Agrobacterium group</taxon>
        <taxon>Rhizobium</taxon>
    </lineage>
</organism>
<keyword evidence="3 5" id="KW-1133">Transmembrane helix</keyword>
<sequence>MTGTATQTPIPARTPYMTRTRLGVSLLFLMNGFMMGSWAPMIPEFAKRFSLSESTLGLVILAYGLGSLSFMPIAGSQIGRLGSRTVTLTVALIMVPTLLLITMANPLWAAVVAVFVFGGLTGAMDVAMNANAVVVERGMRRAIMSSCHAFWSLGGLLGAGLGGLLITKIGVYGHAIALTIIAAAMLAIAWPRVQTDRPHPEEERPKGGLPMTPLPWIIGIMALFSMIPEGAILDWGALYLRNELSASVTLSGFGFAAFSLTMAIMRFAGDLVRDRFGAVRTLQFCSAISIVGLLIAGFAPNAFIAIAGFAIAGIGISNMVPIAFSAAGNMPGMAPGIALSVVTTMGYSGILVAPSAIGFIAEHTGLAAVFIGLPLLHVVVFMLAKLARHADGASGH</sequence>
<dbReference type="InterPro" id="IPR036259">
    <property type="entry name" value="MFS_trans_sf"/>
</dbReference>
<dbReference type="InterPro" id="IPR011701">
    <property type="entry name" value="MFS"/>
</dbReference>
<dbReference type="CDD" id="cd17393">
    <property type="entry name" value="MFS_MosC_like"/>
    <property type="match status" value="1"/>
</dbReference>
<dbReference type="GO" id="GO:0016020">
    <property type="term" value="C:membrane"/>
    <property type="evidence" value="ECO:0007669"/>
    <property type="project" value="UniProtKB-SubCell"/>
</dbReference>
<evidence type="ECO:0000313" key="7">
    <source>
        <dbReference type="EMBL" id="MBB3946393.1"/>
    </source>
</evidence>
<evidence type="ECO:0000256" key="5">
    <source>
        <dbReference type="SAM" id="Phobius"/>
    </source>
</evidence>
<dbReference type="EMBL" id="JACIDV010000006">
    <property type="protein sequence ID" value="MBB3946393.1"/>
    <property type="molecule type" value="Genomic_DNA"/>
</dbReference>
<feature type="transmembrane region" description="Helical" evidence="5">
    <location>
        <begin position="244"/>
        <end position="265"/>
    </location>
</feature>
<dbReference type="PANTHER" id="PTHR23514:SF13">
    <property type="entry name" value="INNER MEMBRANE PROTEIN YBJJ"/>
    <property type="match status" value="1"/>
</dbReference>
<feature type="transmembrane region" description="Helical" evidence="5">
    <location>
        <begin position="149"/>
        <end position="166"/>
    </location>
</feature>
<dbReference type="PANTHER" id="PTHR23514">
    <property type="entry name" value="BYPASS OF STOP CODON PROTEIN 6"/>
    <property type="match status" value="1"/>
</dbReference>
<comment type="caution">
    <text evidence="7">The sequence shown here is derived from an EMBL/GenBank/DDBJ whole genome shotgun (WGS) entry which is preliminary data.</text>
</comment>
<feature type="transmembrane region" description="Helical" evidence="5">
    <location>
        <begin position="366"/>
        <end position="384"/>
    </location>
</feature>
<dbReference type="PROSITE" id="PS50850">
    <property type="entry name" value="MFS"/>
    <property type="match status" value="1"/>
</dbReference>
<evidence type="ECO:0000259" key="6">
    <source>
        <dbReference type="PROSITE" id="PS50850"/>
    </source>
</evidence>
<feature type="transmembrane region" description="Helical" evidence="5">
    <location>
        <begin position="214"/>
        <end position="238"/>
    </location>
</feature>
<keyword evidence="8" id="KW-1185">Reference proteome</keyword>
<dbReference type="Pfam" id="PF07690">
    <property type="entry name" value="MFS_1"/>
    <property type="match status" value="2"/>
</dbReference>
<gene>
    <name evidence="7" type="ORF">GGQ73_002346</name>
</gene>
<evidence type="ECO:0000313" key="8">
    <source>
        <dbReference type="Proteomes" id="UP000565286"/>
    </source>
</evidence>
<dbReference type="RefSeq" id="WP_183896350.1">
    <property type="nucleotide sequence ID" value="NZ_JACIDV010000006.1"/>
</dbReference>
<feature type="transmembrane region" description="Helical" evidence="5">
    <location>
        <begin position="277"/>
        <end position="296"/>
    </location>
</feature>
<keyword evidence="2 5" id="KW-0812">Transmembrane</keyword>
<dbReference type="GO" id="GO:0022857">
    <property type="term" value="F:transmembrane transporter activity"/>
    <property type="evidence" value="ECO:0007669"/>
    <property type="project" value="InterPro"/>
</dbReference>
<evidence type="ECO:0000256" key="1">
    <source>
        <dbReference type="ARBA" id="ARBA00004141"/>
    </source>
</evidence>
<comment type="subcellular location">
    <subcellularLocation>
        <location evidence="1">Membrane</location>
        <topology evidence="1">Multi-pass membrane protein</topology>
    </subcellularLocation>
</comment>
<dbReference type="InterPro" id="IPR020846">
    <property type="entry name" value="MFS_dom"/>
</dbReference>
<reference evidence="7 8" key="1">
    <citation type="submission" date="2020-08" db="EMBL/GenBank/DDBJ databases">
        <title>Genomic Encyclopedia of Type Strains, Phase IV (KMG-IV): sequencing the most valuable type-strain genomes for metagenomic binning, comparative biology and taxonomic classification.</title>
        <authorList>
            <person name="Goeker M."/>
        </authorList>
    </citation>
    <scope>NUCLEOTIDE SEQUENCE [LARGE SCALE GENOMIC DNA]</scope>
    <source>
        <strain evidence="7 8">DSM 26438</strain>
    </source>
</reference>
<evidence type="ECO:0000256" key="3">
    <source>
        <dbReference type="ARBA" id="ARBA00022989"/>
    </source>
</evidence>
<keyword evidence="4 5" id="KW-0472">Membrane</keyword>
<feature type="transmembrane region" description="Helical" evidence="5">
    <location>
        <begin position="302"/>
        <end position="324"/>
    </location>
</feature>
<feature type="domain" description="Major facilitator superfamily (MFS) profile" evidence="6">
    <location>
        <begin position="20"/>
        <end position="392"/>
    </location>
</feature>
<feature type="transmembrane region" description="Helical" evidence="5">
    <location>
        <begin position="81"/>
        <end position="101"/>
    </location>
</feature>
<dbReference type="Gene3D" id="1.20.1250.20">
    <property type="entry name" value="MFS general substrate transporter like domains"/>
    <property type="match status" value="2"/>
</dbReference>
<dbReference type="Proteomes" id="UP000565286">
    <property type="component" value="Unassembled WGS sequence"/>
</dbReference>
<feature type="transmembrane region" description="Helical" evidence="5">
    <location>
        <begin position="172"/>
        <end position="193"/>
    </location>
</feature>
<dbReference type="SUPFAM" id="SSF103473">
    <property type="entry name" value="MFS general substrate transporter"/>
    <property type="match status" value="1"/>
</dbReference>
<feature type="transmembrane region" description="Helical" evidence="5">
    <location>
        <begin position="107"/>
        <end position="128"/>
    </location>
</feature>
<proteinExistence type="predicted"/>
<feature type="transmembrane region" description="Helical" evidence="5">
    <location>
        <begin position="54"/>
        <end position="74"/>
    </location>
</feature>